<evidence type="ECO:0000256" key="1">
    <source>
        <dbReference type="ARBA" id="ARBA00001965"/>
    </source>
</evidence>
<comment type="cofactor">
    <cofactor evidence="1">
        <name>Fe(3+)</name>
        <dbReference type="ChEBI" id="CHEBI:29034"/>
    </cofactor>
</comment>
<evidence type="ECO:0000256" key="5">
    <source>
        <dbReference type="ARBA" id="ARBA00023004"/>
    </source>
</evidence>
<dbReference type="GO" id="GO:0009055">
    <property type="term" value="F:electron transfer activity"/>
    <property type="evidence" value="ECO:0007669"/>
    <property type="project" value="TreeGrafter"/>
</dbReference>
<dbReference type="PANTHER" id="PTHR47627">
    <property type="entry name" value="RUBREDOXIN"/>
    <property type="match status" value="1"/>
</dbReference>
<reference evidence="7 8" key="1">
    <citation type="submission" date="2016-11" db="EMBL/GenBank/DDBJ databases">
        <authorList>
            <person name="Jaros S."/>
            <person name="Januszkiewicz K."/>
            <person name="Wedrychowicz H."/>
        </authorList>
    </citation>
    <scope>NUCLEOTIDE SEQUENCE [LARGE SCALE GENOMIC DNA]</scope>
    <source>
        <strain evidence="7 8">DSM 21986</strain>
    </source>
</reference>
<dbReference type="InterPro" id="IPR036136">
    <property type="entry name" value="Nit/Sulf_reduc_fer-like_dom_sf"/>
</dbReference>
<proteinExistence type="predicted"/>
<dbReference type="InterPro" id="IPR024934">
    <property type="entry name" value="Rubredoxin-like_dom"/>
</dbReference>
<dbReference type="InterPro" id="IPR005117">
    <property type="entry name" value="NiRdtase/SiRdtase_haem-b_fer"/>
</dbReference>
<evidence type="ECO:0000256" key="3">
    <source>
        <dbReference type="ARBA" id="ARBA00022723"/>
    </source>
</evidence>
<evidence type="ECO:0000259" key="6">
    <source>
        <dbReference type="PROSITE" id="PS50903"/>
    </source>
</evidence>
<keyword evidence="5" id="KW-0408">Iron</keyword>
<dbReference type="SUPFAM" id="SSF55124">
    <property type="entry name" value="Nitrite/Sulfite reductase N-terminal domain-like"/>
    <property type="match status" value="1"/>
</dbReference>
<keyword evidence="3" id="KW-0479">Metal-binding</keyword>
<dbReference type="InterPro" id="IPR024935">
    <property type="entry name" value="Rubredoxin_dom"/>
</dbReference>
<dbReference type="PANTHER" id="PTHR47627:SF1">
    <property type="entry name" value="RUBREDOXIN-1-RELATED"/>
    <property type="match status" value="1"/>
</dbReference>
<accession>A0A1M5H5G9</accession>
<feature type="domain" description="Rubredoxin-like" evidence="6">
    <location>
        <begin position="428"/>
        <end position="479"/>
    </location>
</feature>
<keyword evidence="2" id="KW-0813">Transport</keyword>
<dbReference type="Proteomes" id="UP000184041">
    <property type="component" value="Unassembled WGS sequence"/>
</dbReference>
<dbReference type="InterPro" id="IPR050526">
    <property type="entry name" value="Rubredoxin_ET"/>
</dbReference>
<dbReference type="GO" id="GO:0043448">
    <property type="term" value="P:alkane catabolic process"/>
    <property type="evidence" value="ECO:0007669"/>
    <property type="project" value="TreeGrafter"/>
</dbReference>
<protein>
    <submittedName>
        <fullName evidence="7">Nitrite/Sulfite reductase ferredoxin-like half domain-containing protein</fullName>
    </submittedName>
</protein>
<dbReference type="Gene3D" id="3.90.480.20">
    <property type="match status" value="1"/>
</dbReference>
<dbReference type="SUPFAM" id="SSF57802">
    <property type="entry name" value="Rubredoxin-like"/>
    <property type="match status" value="1"/>
</dbReference>
<dbReference type="PROSITE" id="PS50903">
    <property type="entry name" value="RUBREDOXIN_LIKE"/>
    <property type="match status" value="1"/>
</dbReference>
<gene>
    <name evidence="7" type="ORF">SAMN05443144_11944</name>
</gene>
<dbReference type="AlphaFoldDB" id="A0A1M5H5G9"/>
<keyword evidence="8" id="KW-1185">Reference proteome</keyword>
<dbReference type="Pfam" id="PF00301">
    <property type="entry name" value="Rubredoxin"/>
    <property type="match status" value="1"/>
</dbReference>
<organism evidence="7 8">
    <name type="scientific">Fodinibius roseus</name>
    <dbReference type="NCBI Taxonomy" id="1194090"/>
    <lineage>
        <taxon>Bacteria</taxon>
        <taxon>Pseudomonadati</taxon>
        <taxon>Balneolota</taxon>
        <taxon>Balneolia</taxon>
        <taxon>Balneolales</taxon>
        <taxon>Balneolaceae</taxon>
        <taxon>Fodinibius</taxon>
    </lineage>
</organism>
<dbReference type="GO" id="GO:0016491">
    <property type="term" value="F:oxidoreductase activity"/>
    <property type="evidence" value="ECO:0007669"/>
    <property type="project" value="InterPro"/>
</dbReference>
<dbReference type="GO" id="GO:0005506">
    <property type="term" value="F:iron ion binding"/>
    <property type="evidence" value="ECO:0007669"/>
    <property type="project" value="InterPro"/>
</dbReference>
<dbReference type="Pfam" id="PF03460">
    <property type="entry name" value="NIR_SIR_ferr"/>
    <property type="match status" value="1"/>
</dbReference>
<name>A0A1M5H5G9_9BACT</name>
<dbReference type="EMBL" id="FQUS01000019">
    <property type="protein sequence ID" value="SHG11251.1"/>
    <property type="molecule type" value="Genomic_DNA"/>
</dbReference>
<evidence type="ECO:0000256" key="2">
    <source>
        <dbReference type="ARBA" id="ARBA00022448"/>
    </source>
</evidence>
<dbReference type="OrthoDB" id="9758182at2"/>
<dbReference type="STRING" id="1194090.SAMN05443144_11944"/>
<dbReference type="CDD" id="cd00730">
    <property type="entry name" value="rubredoxin"/>
    <property type="match status" value="1"/>
</dbReference>
<evidence type="ECO:0000313" key="8">
    <source>
        <dbReference type="Proteomes" id="UP000184041"/>
    </source>
</evidence>
<evidence type="ECO:0000256" key="4">
    <source>
        <dbReference type="ARBA" id="ARBA00022982"/>
    </source>
</evidence>
<dbReference type="Gene3D" id="2.20.28.10">
    <property type="match status" value="1"/>
</dbReference>
<dbReference type="RefSeq" id="WP_073066695.1">
    <property type="nucleotide sequence ID" value="NZ_FQUS01000019.1"/>
</dbReference>
<keyword evidence="4" id="KW-0249">Electron transport</keyword>
<sequence>MKKTDLIRAFIPGGVLTPRDLKKIIGIARDLGNEVVHFGSRQDIMFPGDEVDQKKLDEEFGSIQTNYEWSGRRYQNIVTSYVAVDLMASTSWVTSGTYFNVLEYFDYRPRLKINITDPKQSLVPLFNGQLNFVASDHEDYWYLFVKFNSFGERQRWPVLVYSRDIGKIAAAIEEYYFRSEKESIASAKKLFEVINKKVGTNSRTIDTNLDYPSEPFPYYEGLNKMAGNKYWLGLYWRNNRYTISFLDKVCNLCEQTNCGRIIITPWKSFIVKDISEEDRSKWELLCGNNGINLRHSSLELNWHLPVLDDSALKLKKYLVDVFDRHDISTYGLTFSIKEPPVNLFTSVAILTQPSIRLFGKYDILKRYNVFYSKNFDPNEEYYIPFGMYVSKRNLPEVLMKLSRIYYEEMNKEKEDRIWEKQEGKTFLKTVFQCSDCMTTYDERYGEPKSGITEGIAFHELPGSYHCPVCEAPKSSFQEVEMDLGEEVSREF</sequence>
<evidence type="ECO:0000313" key="7">
    <source>
        <dbReference type="EMBL" id="SHG11251.1"/>
    </source>
</evidence>